<dbReference type="PANTHER" id="PTHR42648">
    <property type="entry name" value="TRANSPOSASE, PUTATIVE-RELATED"/>
    <property type="match status" value="1"/>
</dbReference>
<sequence>MAEEAGKAFGIEKFDGTDFVYWRMQIEDYLYGRKLHRPLLGTKPESMKAEEWTLLDRQVLGVIRLTLSRSVAHNVVKEKTTTDLMKALSGMYEKPSANNKVDLMKKLFNLKMAENASVAQHLNEFNIITNQLSFVEIDFDDEIRALIVLASLPNSWEAMRMAVSNSTGKEKFKYNDIRDLILAEEIHRRDAGETSGPGSALNLETRGRGHFKRQCKSLKKKNEDDFANAVIEEELRFIPLHTEKSYRIMLQVILVRCIWLMVQPWMLWVWEISGYRCPMGHAILFVGGTWKVTKGARVLARGKKTGTLYMTSCPRDTIAVADASIDTSLWHRRLGHMSEKGMKMLLSKGKLPELKSIHFDMCESCILGKQKNVSFLKTGRTPKAEKLELVHTDLWGPSPVASLGGSRYYITFIDDSSRKVWVYFLKNKSDVFATFKKWKVMVETEIGLKVKCLRSDNGGEYIDGGFSEYCVAQGIRMEKTIPGTPQQNGVAERMNRTLNEHARSMRLHAGLPKTFWADAVSTTAYLINRGPSVPMEFRLPKEIWSDKKVMYKDRSTVTSDVTEIDQKKSEFVNLDELTESTVQKGGEKDKENVNSQVDLSTPVAEVRRSSKNIRPPQRYSPVLNYLLLTDGGEPECYDEALQDENSSKWELAMKDEMDSLLGNQTWELTELPVGKKALHNKWILRYLKGSLDTCLCFTGASLKLQGGTAISWTSNLQKIVTLSTTKAEYVAATETGKEMIWLHGFLDELGKKQEMGILHSDSQSAIFLAKNSAFHSKSKHIQTKYHFIRYLDEDKLVILEKICGSKNPVDMLTKGVTIEKLKLCAASIGLLA</sequence>
<dbReference type="InterPro" id="IPR001584">
    <property type="entry name" value="Integrase_cat-core"/>
</dbReference>
<evidence type="ECO:0000313" key="3">
    <source>
        <dbReference type="Proteomes" id="UP000288805"/>
    </source>
</evidence>
<name>A0A438EF27_VITVI</name>
<dbReference type="InterPro" id="IPR039537">
    <property type="entry name" value="Retrotran_Ty1/copia-like"/>
</dbReference>
<dbReference type="Pfam" id="PF14223">
    <property type="entry name" value="Retrotran_gag_2"/>
    <property type="match status" value="1"/>
</dbReference>
<dbReference type="InterPro" id="IPR025724">
    <property type="entry name" value="GAG-pre-integrase_dom"/>
</dbReference>
<dbReference type="Pfam" id="PF00665">
    <property type="entry name" value="rve"/>
    <property type="match status" value="1"/>
</dbReference>
<dbReference type="GO" id="GO:0003676">
    <property type="term" value="F:nucleic acid binding"/>
    <property type="evidence" value="ECO:0007669"/>
    <property type="project" value="InterPro"/>
</dbReference>
<accession>A0A438EF27</accession>
<reference evidence="2 3" key="1">
    <citation type="journal article" date="2018" name="PLoS Genet.">
        <title>Population sequencing reveals clonal diversity and ancestral inbreeding in the grapevine cultivar Chardonnay.</title>
        <authorList>
            <person name="Roach M.J."/>
            <person name="Johnson D.L."/>
            <person name="Bohlmann J."/>
            <person name="van Vuuren H.J."/>
            <person name="Jones S.J."/>
            <person name="Pretorius I.S."/>
            <person name="Schmidt S.A."/>
            <person name="Borneman A.R."/>
        </authorList>
    </citation>
    <scope>NUCLEOTIDE SEQUENCE [LARGE SCALE GENOMIC DNA]</scope>
    <source>
        <strain evidence="3">cv. Chardonnay</strain>
        <tissue evidence="2">Leaf</tissue>
    </source>
</reference>
<dbReference type="SUPFAM" id="SSF53098">
    <property type="entry name" value="Ribonuclease H-like"/>
    <property type="match status" value="1"/>
</dbReference>
<dbReference type="InterPro" id="IPR012337">
    <property type="entry name" value="RNaseH-like_sf"/>
</dbReference>
<evidence type="ECO:0000313" key="2">
    <source>
        <dbReference type="EMBL" id="RVW46307.1"/>
    </source>
</evidence>
<dbReference type="PANTHER" id="PTHR42648:SF28">
    <property type="entry name" value="TRANSPOSON-ENCODED PROTEIN WITH RIBONUCLEASE H-LIKE AND RETROVIRUS ZINC FINGER-LIKE DOMAINS"/>
    <property type="match status" value="1"/>
</dbReference>
<evidence type="ECO:0000259" key="1">
    <source>
        <dbReference type="PROSITE" id="PS50994"/>
    </source>
</evidence>
<dbReference type="GO" id="GO:0015074">
    <property type="term" value="P:DNA integration"/>
    <property type="evidence" value="ECO:0007669"/>
    <property type="project" value="InterPro"/>
</dbReference>
<dbReference type="Pfam" id="PF13976">
    <property type="entry name" value="gag_pre-integrs"/>
    <property type="match status" value="1"/>
</dbReference>
<dbReference type="AlphaFoldDB" id="A0A438EF27"/>
<dbReference type="PROSITE" id="PS50994">
    <property type="entry name" value="INTEGRASE"/>
    <property type="match status" value="1"/>
</dbReference>
<comment type="caution">
    <text evidence="2">The sequence shown here is derived from an EMBL/GenBank/DDBJ whole genome shotgun (WGS) entry which is preliminary data.</text>
</comment>
<dbReference type="Gene3D" id="3.30.420.10">
    <property type="entry name" value="Ribonuclease H-like superfamily/Ribonuclease H"/>
    <property type="match status" value="1"/>
</dbReference>
<feature type="domain" description="Integrase catalytic" evidence="1">
    <location>
        <begin position="378"/>
        <end position="548"/>
    </location>
</feature>
<gene>
    <name evidence="2" type="primary">POLX_3215</name>
    <name evidence="2" type="ORF">CK203_075877</name>
</gene>
<dbReference type="Proteomes" id="UP000288805">
    <property type="component" value="Unassembled WGS sequence"/>
</dbReference>
<protein>
    <submittedName>
        <fullName evidence="2">Retrovirus-related Pol polyprotein from transposon TNT 1-94</fullName>
    </submittedName>
</protein>
<proteinExistence type="predicted"/>
<organism evidence="2 3">
    <name type="scientific">Vitis vinifera</name>
    <name type="common">Grape</name>
    <dbReference type="NCBI Taxonomy" id="29760"/>
    <lineage>
        <taxon>Eukaryota</taxon>
        <taxon>Viridiplantae</taxon>
        <taxon>Streptophyta</taxon>
        <taxon>Embryophyta</taxon>
        <taxon>Tracheophyta</taxon>
        <taxon>Spermatophyta</taxon>
        <taxon>Magnoliopsida</taxon>
        <taxon>eudicotyledons</taxon>
        <taxon>Gunneridae</taxon>
        <taxon>Pentapetalae</taxon>
        <taxon>rosids</taxon>
        <taxon>Vitales</taxon>
        <taxon>Vitaceae</taxon>
        <taxon>Viteae</taxon>
        <taxon>Vitis</taxon>
    </lineage>
</organism>
<dbReference type="InterPro" id="IPR036397">
    <property type="entry name" value="RNaseH_sf"/>
</dbReference>
<dbReference type="CDD" id="cd09272">
    <property type="entry name" value="RNase_HI_RT_Ty1"/>
    <property type="match status" value="1"/>
</dbReference>
<dbReference type="EMBL" id="QGNW01001304">
    <property type="protein sequence ID" value="RVW46307.1"/>
    <property type="molecule type" value="Genomic_DNA"/>
</dbReference>